<accession>A0A8H7E7L5</accession>
<dbReference type="AlphaFoldDB" id="A0A8H7E7L5"/>
<dbReference type="Proteomes" id="UP000606974">
    <property type="component" value="Unassembled WGS sequence"/>
</dbReference>
<organism evidence="2 3">
    <name type="scientific">Endocarpon pusillum</name>
    <dbReference type="NCBI Taxonomy" id="364733"/>
    <lineage>
        <taxon>Eukaryota</taxon>
        <taxon>Fungi</taxon>
        <taxon>Dikarya</taxon>
        <taxon>Ascomycota</taxon>
        <taxon>Pezizomycotina</taxon>
        <taxon>Eurotiomycetes</taxon>
        <taxon>Chaetothyriomycetidae</taxon>
        <taxon>Verrucariales</taxon>
        <taxon>Verrucariaceae</taxon>
        <taxon>Endocarpon</taxon>
    </lineage>
</organism>
<dbReference type="EMBL" id="JAACFV010000006">
    <property type="protein sequence ID" value="KAF7513414.1"/>
    <property type="molecule type" value="Genomic_DNA"/>
</dbReference>
<evidence type="ECO:0000256" key="1">
    <source>
        <dbReference type="SAM" id="MobiDB-lite"/>
    </source>
</evidence>
<dbReference type="OrthoDB" id="3238794at2759"/>
<name>A0A8H7E7L5_9EURO</name>
<sequence>MSPLAISDLGPQPFAPDLTPVANNRQHVHGKEDIDPLKAMSHGDVTLPGIPTFPSAAAKRQWQLEHMAAAFRHWSREGYVEGI</sequence>
<comment type="caution">
    <text evidence="2">The sequence shown here is derived from an EMBL/GenBank/DDBJ whole genome shotgun (WGS) entry which is preliminary data.</text>
</comment>
<reference evidence="2" key="1">
    <citation type="submission" date="2020-02" db="EMBL/GenBank/DDBJ databases">
        <authorList>
            <person name="Palmer J.M."/>
        </authorList>
    </citation>
    <scope>NUCLEOTIDE SEQUENCE</scope>
    <source>
        <strain evidence="2">EPUS1.4</strain>
        <tissue evidence="2">Thallus</tissue>
    </source>
</reference>
<feature type="region of interest" description="Disordered" evidence="1">
    <location>
        <begin position="1"/>
        <end position="41"/>
    </location>
</feature>
<gene>
    <name evidence="2" type="ORF">GJ744_009835</name>
</gene>
<evidence type="ECO:0000313" key="2">
    <source>
        <dbReference type="EMBL" id="KAF7513414.1"/>
    </source>
</evidence>
<evidence type="ECO:0000313" key="3">
    <source>
        <dbReference type="Proteomes" id="UP000606974"/>
    </source>
</evidence>
<proteinExistence type="predicted"/>
<protein>
    <submittedName>
        <fullName evidence="2">Uncharacterized protein</fullName>
    </submittedName>
</protein>
<keyword evidence="3" id="KW-1185">Reference proteome</keyword>